<dbReference type="AlphaFoldDB" id="A0A0D8HE29"/>
<dbReference type="InterPro" id="IPR021388">
    <property type="entry name" value="DUF3024"/>
</dbReference>
<gene>
    <name evidence="1" type="ORF">AXFE_31160</name>
</gene>
<name>A0A0D8HE29_9ACTN</name>
<comment type="caution">
    <text evidence="1">The sequence shown here is derived from an EMBL/GenBank/DDBJ whole genome shotgun (WGS) entry which is preliminary data.</text>
</comment>
<evidence type="ECO:0000313" key="1">
    <source>
        <dbReference type="EMBL" id="KJF16042.1"/>
    </source>
</evidence>
<keyword evidence="2" id="KW-1185">Reference proteome</keyword>
<dbReference type="EMBL" id="JXYS01000102">
    <property type="protein sequence ID" value="KJF16042.1"/>
    <property type="molecule type" value="Genomic_DNA"/>
</dbReference>
<organism evidence="1 2">
    <name type="scientific">Acidithrix ferrooxidans</name>
    <dbReference type="NCBI Taxonomy" id="1280514"/>
    <lineage>
        <taxon>Bacteria</taxon>
        <taxon>Bacillati</taxon>
        <taxon>Actinomycetota</taxon>
        <taxon>Acidimicrobiia</taxon>
        <taxon>Acidimicrobiales</taxon>
        <taxon>Acidimicrobiaceae</taxon>
        <taxon>Acidithrix</taxon>
    </lineage>
</organism>
<proteinExistence type="predicted"/>
<dbReference type="Proteomes" id="UP000032360">
    <property type="component" value="Unassembled WGS sequence"/>
</dbReference>
<dbReference type="Pfam" id="PF11225">
    <property type="entry name" value="DUF3024"/>
    <property type="match status" value="1"/>
</dbReference>
<evidence type="ECO:0008006" key="3">
    <source>
        <dbReference type="Google" id="ProtNLM"/>
    </source>
</evidence>
<evidence type="ECO:0000313" key="2">
    <source>
        <dbReference type="Proteomes" id="UP000032360"/>
    </source>
</evidence>
<protein>
    <recommendedName>
        <fullName evidence="3">DUF3024 domain-containing protein</fullName>
    </recommendedName>
</protein>
<accession>A0A0D8HE29</accession>
<sequence>MAVSEFELFKINRYCDQRVPTRARDQVRVESSVRGNTVTIVECRAPWRESLTEWTKHEVARLRVNVSTGKWSLFWRDRNNKWNPYDLVDAGTLDEMLAAIDEDVTCIFWG</sequence>
<dbReference type="OrthoDB" id="4210561at2"/>
<reference evidence="1 2" key="1">
    <citation type="submission" date="2015-01" db="EMBL/GenBank/DDBJ databases">
        <title>Draft genome of the acidophilic iron oxidizer Acidithrix ferrooxidans strain Py-F3.</title>
        <authorList>
            <person name="Poehlein A."/>
            <person name="Eisen S."/>
            <person name="Schloemann M."/>
            <person name="Johnson B.D."/>
            <person name="Daniel R."/>
            <person name="Muehling M."/>
        </authorList>
    </citation>
    <scope>NUCLEOTIDE SEQUENCE [LARGE SCALE GENOMIC DNA]</scope>
    <source>
        <strain evidence="1 2">Py-F3</strain>
    </source>
</reference>